<gene>
    <name evidence="2" type="ORF">BN159_5730</name>
</gene>
<accession>K4RBB5</accession>
<dbReference type="Pfam" id="PF12680">
    <property type="entry name" value="SnoaL_2"/>
    <property type="match status" value="1"/>
</dbReference>
<dbReference type="PANTHER" id="PTHR41252:SF1">
    <property type="entry name" value="BLR2505 PROTEIN"/>
    <property type="match status" value="1"/>
</dbReference>
<dbReference type="KEGG" id="sdv:BN159_5730"/>
<sequence>MAEHPHAQLVRKGYEAFARGDMETLRGLMTSDCTQHVPGNHPLSGDYKGQDAIIGMYGRLAEETQGTMRAELMSLMVDGRGHVVAMHRFTADRNGKHLDENGCIVFRIVGDKATDLDECVEDIDRANEFWS</sequence>
<dbReference type="OrthoDB" id="8375282at2"/>
<dbReference type="STRING" id="1214101.BN159_5730"/>
<dbReference type="InterPro" id="IPR032710">
    <property type="entry name" value="NTF2-like_dom_sf"/>
</dbReference>
<keyword evidence="3" id="KW-1185">Reference proteome</keyword>
<dbReference type="AlphaFoldDB" id="K4RBB5"/>
<dbReference type="eggNOG" id="COG3631">
    <property type="taxonomic scope" value="Bacteria"/>
</dbReference>
<protein>
    <recommendedName>
        <fullName evidence="1">SnoaL-like domain-containing protein</fullName>
    </recommendedName>
</protein>
<dbReference type="EMBL" id="HE971709">
    <property type="protein sequence ID" value="CCK30109.1"/>
    <property type="molecule type" value="Genomic_DNA"/>
</dbReference>
<evidence type="ECO:0000259" key="1">
    <source>
        <dbReference type="Pfam" id="PF12680"/>
    </source>
</evidence>
<evidence type="ECO:0000313" key="2">
    <source>
        <dbReference type="EMBL" id="CCK30109.1"/>
    </source>
</evidence>
<dbReference type="HOGENOM" id="CLU_123830_1_0_11"/>
<dbReference type="SUPFAM" id="SSF54427">
    <property type="entry name" value="NTF2-like"/>
    <property type="match status" value="1"/>
</dbReference>
<evidence type="ECO:0000313" key="3">
    <source>
        <dbReference type="Proteomes" id="UP000008043"/>
    </source>
</evidence>
<dbReference type="PANTHER" id="PTHR41252">
    <property type="entry name" value="BLR2505 PROTEIN"/>
    <property type="match status" value="1"/>
</dbReference>
<reference evidence="2 3" key="1">
    <citation type="journal article" date="2012" name="J. Bacteriol.">
        <title>Genome sequence of the bacterium Streptomyces davawensis JCM 4913 and heterologous production of the unique antibiotic roseoflavin.</title>
        <authorList>
            <person name="Jankowitsch F."/>
            <person name="Schwarz J."/>
            <person name="Ruckert C."/>
            <person name="Gust B."/>
            <person name="Szczepanowski R."/>
            <person name="Blom J."/>
            <person name="Pelzer S."/>
            <person name="Kalinowski J."/>
            <person name="Mack M."/>
        </authorList>
    </citation>
    <scope>NUCLEOTIDE SEQUENCE [LARGE SCALE GENOMIC DNA]</scope>
    <source>
        <strain evidence="3">DSM 101723 / JCM 4913 / KCC S-0913 / 768</strain>
    </source>
</reference>
<dbReference type="Gene3D" id="3.10.450.50">
    <property type="match status" value="1"/>
</dbReference>
<dbReference type="PATRIC" id="fig|1214101.3.peg.5811"/>
<feature type="domain" description="SnoaL-like" evidence="1">
    <location>
        <begin position="10"/>
        <end position="114"/>
    </location>
</feature>
<dbReference type="RefSeq" id="WP_015660445.1">
    <property type="nucleotide sequence ID" value="NC_020504.1"/>
</dbReference>
<dbReference type="Proteomes" id="UP000008043">
    <property type="component" value="Chromosome"/>
</dbReference>
<organism evidence="2 3">
    <name type="scientific">Streptomyces davaonensis (strain DSM 101723 / JCM 4913 / KCC S-0913 / 768)</name>
    <dbReference type="NCBI Taxonomy" id="1214101"/>
    <lineage>
        <taxon>Bacteria</taxon>
        <taxon>Bacillati</taxon>
        <taxon>Actinomycetota</taxon>
        <taxon>Actinomycetes</taxon>
        <taxon>Kitasatosporales</taxon>
        <taxon>Streptomycetaceae</taxon>
        <taxon>Streptomyces</taxon>
    </lineage>
</organism>
<dbReference type="InterPro" id="IPR037401">
    <property type="entry name" value="SnoaL-like"/>
</dbReference>
<proteinExistence type="predicted"/>
<name>K4RBB5_STRDJ</name>